<evidence type="ECO:0000259" key="1">
    <source>
        <dbReference type="Pfam" id="PF14534"/>
    </source>
</evidence>
<dbReference type="Gene3D" id="3.10.450.50">
    <property type="match status" value="1"/>
</dbReference>
<evidence type="ECO:0000313" key="2">
    <source>
        <dbReference type="EMBL" id="KRT14969.1"/>
    </source>
</evidence>
<keyword evidence="3" id="KW-1185">Reference proteome</keyword>
<sequence length="121" mass="13697">MNTREQIVLNEDRLLTAIKHGDIEELDLLLHEDLLFNLPNGVTITKAMDLETYTSGNLVVNSILPAEQQINLINDIAVVSVKIELKAVYNSQSIEGIFRYLRVWKVFDQEWKVIAGSCVAI</sequence>
<dbReference type="Proteomes" id="UP000051950">
    <property type="component" value="Unassembled WGS sequence"/>
</dbReference>
<protein>
    <recommendedName>
        <fullName evidence="1">DUF4440 domain-containing protein</fullName>
    </recommendedName>
</protein>
<dbReference type="InterPro" id="IPR027843">
    <property type="entry name" value="DUF4440"/>
</dbReference>
<dbReference type="Pfam" id="PF14534">
    <property type="entry name" value="DUF4440"/>
    <property type="match status" value="1"/>
</dbReference>
<dbReference type="AlphaFoldDB" id="A0A0T5VMS9"/>
<proteinExistence type="predicted"/>
<evidence type="ECO:0000313" key="3">
    <source>
        <dbReference type="Proteomes" id="UP000051950"/>
    </source>
</evidence>
<dbReference type="RefSeq" id="WP_057933426.1">
    <property type="nucleotide sequence ID" value="NZ_LMZQ01000013.1"/>
</dbReference>
<dbReference type="OrthoDB" id="997066at2"/>
<dbReference type="SUPFAM" id="SSF54427">
    <property type="entry name" value="NTF2-like"/>
    <property type="match status" value="1"/>
</dbReference>
<name>A0A0T5VMS9_9SPHI</name>
<accession>A0A0T5VMS9</accession>
<reference evidence="2 3" key="1">
    <citation type="submission" date="2015-11" db="EMBL/GenBank/DDBJ databases">
        <title>Sequence of Pedobacter ginsenosidimutans.</title>
        <authorList>
            <person name="Carson E."/>
            <person name="Keyser V."/>
            <person name="Newman J."/>
            <person name="Miller J."/>
        </authorList>
    </citation>
    <scope>NUCLEOTIDE SEQUENCE [LARGE SCALE GENOMIC DNA]</scope>
    <source>
        <strain evidence="2 3">KACC 14530</strain>
    </source>
</reference>
<dbReference type="InterPro" id="IPR032710">
    <property type="entry name" value="NTF2-like_dom_sf"/>
</dbReference>
<dbReference type="EMBL" id="LMZQ01000013">
    <property type="protein sequence ID" value="KRT14969.1"/>
    <property type="molecule type" value="Genomic_DNA"/>
</dbReference>
<dbReference type="STRING" id="687842.ASU31_16765"/>
<gene>
    <name evidence="2" type="ORF">ASU31_16765</name>
</gene>
<organism evidence="2 3">
    <name type="scientific">Pedobacter ginsenosidimutans</name>
    <dbReference type="NCBI Taxonomy" id="687842"/>
    <lineage>
        <taxon>Bacteria</taxon>
        <taxon>Pseudomonadati</taxon>
        <taxon>Bacteroidota</taxon>
        <taxon>Sphingobacteriia</taxon>
        <taxon>Sphingobacteriales</taxon>
        <taxon>Sphingobacteriaceae</taxon>
        <taxon>Pedobacter</taxon>
    </lineage>
</organism>
<feature type="domain" description="DUF4440" evidence="1">
    <location>
        <begin position="10"/>
        <end position="113"/>
    </location>
</feature>
<comment type="caution">
    <text evidence="2">The sequence shown here is derived from an EMBL/GenBank/DDBJ whole genome shotgun (WGS) entry which is preliminary data.</text>
</comment>